<reference evidence="2" key="1">
    <citation type="journal article" date="2019" name="Int. J. Syst. Evol. Microbiol.">
        <title>The Global Catalogue of Microorganisms (GCM) 10K type strain sequencing project: providing services to taxonomists for standard genome sequencing and annotation.</title>
        <authorList>
            <consortium name="The Broad Institute Genomics Platform"/>
            <consortium name="The Broad Institute Genome Sequencing Center for Infectious Disease"/>
            <person name="Wu L."/>
            <person name="Ma J."/>
        </authorList>
    </citation>
    <scope>NUCLEOTIDE SEQUENCE [LARGE SCALE GENOMIC DNA]</scope>
    <source>
        <strain evidence="2">CCM 8904</strain>
    </source>
</reference>
<dbReference type="RefSeq" id="WP_125551848.1">
    <property type="nucleotide sequence ID" value="NZ_JBHSSL010000006.1"/>
</dbReference>
<dbReference type="EMBL" id="JBHSSL010000006">
    <property type="protein sequence ID" value="MFC6169136.1"/>
    <property type="molecule type" value="Genomic_DNA"/>
</dbReference>
<dbReference type="GO" id="GO:0032259">
    <property type="term" value="P:methylation"/>
    <property type="evidence" value="ECO:0007669"/>
    <property type="project" value="UniProtKB-KW"/>
</dbReference>
<proteinExistence type="predicted"/>
<organism evidence="1 2">
    <name type="scientific">Loigolactobacillus jiayinensis</name>
    <dbReference type="NCBI Taxonomy" id="2486016"/>
    <lineage>
        <taxon>Bacteria</taxon>
        <taxon>Bacillati</taxon>
        <taxon>Bacillota</taxon>
        <taxon>Bacilli</taxon>
        <taxon>Lactobacillales</taxon>
        <taxon>Lactobacillaceae</taxon>
        <taxon>Loigolactobacillus</taxon>
    </lineage>
</organism>
<gene>
    <name evidence="1" type="ORF">ACFQGP_00845</name>
</gene>
<comment type="caution">
    <text evidence="1">The sequence shown here is derived from an EMBL/GenBank/DDBJ whole genome shotgun (WGS) entry which is preliminary data.</text>
</comment>
<evidence type="ECO:0000313" key="1">
    <source>
        <dbReference type="EMBL" id="MFC6169136.1"/>
    </source>
</evidence>
<accession>A0ABW1R8B7</accession>
<keyword evidence="1" id="KW-0489">Methyltransferase</keyword>
<dbReference type="GO" id="GO:0008168">
    <property type="term" value="F:methyltransferase activity"/>
    <property type="evidence" value="ECO:0007669"/>
    <property type="project" value="UniProtKB-KW"/>
</dbReference>
<sequence>MQNVMTTAYVQDVQQLRRQYAALPAVAQRLDGILRNIYRLSQNKLPQPLPNLILPETILIEWTLQQPQQDFSQAAVEFQRLDRCLQNYRGFLQDQFGFWGQITPAVAAGIARLPGKRYLEVMAGNGYLSYGLRQFNQQVYATDSLGWVVENETGKQLLTPVEKLDALAAYRKYRQQIDYVVMVWSPDGVPIDWQLLQLMRQDTPQIPLLCIGERNGCTNSTEFWQQAHYQHSAQVTALNQCFPPLDLVHEQLFWIN</sequence>
<dbReference type="InterPro" id="IPR029063">
    <property type="entry name" value="SAM-dependent_MTases_sf"/>
</dbReference>
<keyword evidence="2" id="KW-1185">Reference proteome</keyword>
<protein>
    <submittedName>
        <fullName evidence="1">SAM-dependent methyltransferase</fullName>
    </submittedName>
</protein>
<dbReference type="SUPFAM" id="SSF53335">
    <property type="entry name" value="S-adenosyl-L-methionine-dependent methyltransferases"/>
    <property type="match status" value="1"/>
</dbReference>
<keyword evidence="1" id="KW-0808">Transferase</keyword>
<dbReference type="Proteomes" id="UP001596289">
    <property type="component" value="Unassembled WGS sequence"/>
</dbReference>
<name>A0ABW1R8B7_9LACO</name>
<evidence type="ECO:0000313" key="2">
    <source>
        <dbReference type="Proteomes" id="UP001596289"/>
    </source>
</evidence>